<protein>
    <submittedName>
        <fullName evidence="2">Uncharacterized protein</fullName>
    </submittedName>
</protein>
<accession>A0A8H4QHF4</accession>
<dbReference type="EMBL" id="JAACJL010000058">
    <property type="protein sequence ID" value="KAF4611018.1"/>
    <property type="molecule type" value="Genomic_DNA"/>
</dbReference>
<comment type="caution">
    <text evidence="2">The sequence shown here is derived from an EMBL/GenBank/DDBJ whole genome shotgun (WGS) entry which is preliminary data.</text>
</comment>
<feature type="compositionally biased region" description="Basic and acidic residues" evidence="1">
    <location>
        <begin position="1"/>
        <end position="12"/>
    </location>
</feature>
<name>A0A8H4QHF4_9AGAR</name>
<gene>
    <name evidence="2" type="ORF">D9613_006471</name>
</gene>
<sequence length="293" mass="33436">MTDDELSNKSESDSGSDSEPAERAERWQHYVRNDILEELGRIHLKNGFTVSALLIRDLYPVSSGGLGAEGLPSFMKSLQKFSVSIPKVDPDLNDRVGYPLSADIYTGFIEDLTQFLGAATELKTFEYDADQFQYPGELWSTDPDGQWDEVTFPHLESLRIQRLSIYNDKHTDIRTLPIIQFILRHRTTLKELHPHDCAIDAKSQVPSTWRAVFDVFKEELTNLRQITFLPLPGRDENDTRRFGGYQWYNNVREEYSPYIPNGCEDPAGMGADKESLQALQKELDKRQSTAVAL</sequence>
<dbReference type="Proteomes" id="UP000521872">
    <property type="component" value="Unassembled WGS sequence"/>
</dbReference>
<keyword evidence="3" id="KW-1185">Reference proteome</keyword>
<feature type="region of interest" description="Disordered" evidence="1">
    <location>
        <begin position="1"/>
        <end position="24"/>
    </location>
</feature>
<dbReference type="AlphaFoldDB" id="A0A8H4QHF4"/>
<reference evidence="2 3" key="1">
    <citation type="submission" date="2019-12" db="EMBL/GenBank/DDBJ databases">
        <authorList>
            <person name="Floudas D."/>
            <person name="Bentzer J."/>
            <person name="Ahren D."/>
            <person name="Johansson T."/>
            <person name="Persson P."/>
            <person name="Tunlid A."/>
        </authorList>
    </citation>
    <scope>NUCLEOTIDE SEQUENCE [LARGE SCALE GENOMIC DNA]</scope>
    <source>
        <strain evidence="2 3">CBS 102.39</strain>
    </source>
</reference>
<evidence type="ECO:0000313" key="2">
    <source>
        <dbReference type="EMBL" id="KAF4611018.1"/>
    </source>
</evidence>
<evidence type="ECO:0000256" key="1">
    <source>
        <dbReference type="SAM" id="MobiDB-lite"/>
    </source>
</evidence>
<organism evidence="2 3">
    <name type="scientific">Agrocybe pediades</name>
    <dbReference type="NCBI Taxonomy" id="84607"/>
    <lineage>
        <taxon>Eukaryota</taxon>
        <taxon>Fungi</taxon>
        <taxon>Dikarya</taxon>
        <taxon>Basidiomycota</taxon>
        <taxon>Agaricomycotina</taxon>
        <taxon>Agaricomycetes</taxon>
        <taxon>Agaricomycetidae</taxon>
        <taxon>Agaricales</taxon>
        <taxon>Agaricineae</taxon>
        <taxon>Strophariaceae</taxon>
        <taxon>Agrocybe</taxon>
    </lineage>
</organism>
<proteinExistence type="predicted"/>
<evidence type="ECO:0000313" key="3">
    <source>
        <dbReference type="Proteomes" id="UP000521872"/>
    </source>
</evidence>